<sequence>MPLKQTCPDSLATMEEWRALGLRPSTSEPDAILEYVRGDRSGLCALYERSKAVPVAAPVEPS</sequence>
<dbReference type="RefSeq" id="WP_380102434.1">
    <property type="nucleotide sequence ID" value="NZ_JBHRZG010000022.1"/>
</dbReference>
<proteinExistence type="predicted"/>
<dbReference type="Proteomes" id="UP001595803">
    <property type="component" value="Unassembled WGS sequence"/>
</dbReference>
<comment type="caution">
    <text evidence="1">The sequence shown here is derived from an EMBL/GenBank/DDBJ whole genome shotgun (WGS) entry which is preliminary data.</text>
</comment>
<dbReference type="EMBL" id="JBHRZG010000022">
    <property type="protein sequence ID" value="MFC3834087.1"/>
    <property type="molecule type" value="Genomic_DNA"/>
</dbReference>
<gene>
    <name evidence="1" type="ORF">ACFOSB_14605</name>
</gene>
<accession>A0ABV7Z9K5</accession>
<name>A0ABV7Z9K5_9DEIO</name>
<protein>
    <submittedName>
        <fullName evidence="1">Uncharacterized protein</fullName>
    </submittedName>
</protein>
<keyword evidence="2" id="KW-1185">Reference proteome</keyword>
<organism evidence="1 2">
    <name type="scientific">Deinococcus rufus</name>
    <dbReference type="NCBI Taxonomy" id="2136097"/>
    <lineage>
        <taxon>Bacteria</taxon>
        <taxon>Thermotogati</taxon>
        <taxon>Deinococcota</taxon>
        <taxon>Deinococci</taxon>
        <taxon>Deinococcales</taxon>
        <taxon>Deinococcaceae</taxon>
        <taxon>Deinococcus</taxon>
    </lineage>
</organism>
<evidence type="ECO:0000313" key="1">
    <source>
        <dbReference type="EMBL" id="MFC3834087.1"/>
    </source>
</evidence>
<reference evidence="2" key="1">
    <citation type="journal article" date="2019" name="Int. J. Syst. Evol. Microbiol.">
        <title>The Global Catalogue of Microorganisms (GCM) 10K type strain sequencing project: providing services to taxonomists for standard genome sequencing and annotation.</title>
        <authorList>
            <consortium name="The Broad Institute Genomics Platform"/>
            <consortium name="The Broad Institute Genome Sequencing Center for Infectious Disease"/>
            <person name="Wu L."/>
            <person name="Ma J."/>
        </authorList>
    </citation>
    <scope>NUCLEOTIDE SEQUENCE [LARGE SCALE GENOMIC DNA]</scope>
    <source>
        <strain evidence="2">CCTCC AB 2017081</strain>
    </source>
</reference>
<evidence type="ECO:0000313" key="2">
    <source>
        <dbReference type="Proteomes" id="UP001595803"/>
    </source>
</evidence>